<dbReference type="InterPro" id="IPR016039">
    <property type="entry name" value="Thiolase-like"/>
</dbReference>
<sequence length="61" mass="6553">MTKSTESSRPPVAVVGVSALFPGSLDATGFWKDILGGSDLITDVPTTHWLIEDYYDPDPSV</sequence>
<feature type="non-terminal residue" evidence="2">
    <location>
        <position position="61"/>
    </location>
</feature>
<gene>
    <name evidence="2" type="ORF">S01H1_83975</name>
</gene>
<feature type="domain" description="Beta-ketoacyl synthase-like N-terminal" evidence="1">
    <location>
        <begin position="11"/>
        <end position="60"/>
    </location>
</feature>
<name>X0Y128_9ZZZZ</name>
<dbReference type="InterPro" id="IPR014030">
    <property type="entry name" value="Ketoacyl_synth_N"/>
</dbReference>
<dbReference type="Gene3D" id="3.40.47.10">
    <property type="match status" value="1"/>
</dbReference>
<organism evidence="2">
    <name type="scientific">marine sediment metagenome</name>
    <dbReference type="NCBI Taxonomy" id="412755"/>
    <lineage>
        <taxon>unclassified sequences</taxon>
        <taxon>metagenomes</taxon>
        <taxon>ecological metagenomes</taxon>
    </lineage>
</organism>
<dbReference type="SUPFAM" id="SSF53901">
    <property type="entry name" value="Thiolase-like"/>
    <property type="match status" value="1"/>
</dbReference>
<comment type="caution">
    <text evidence="2">The sequence shown here is derived from an EMBL/GenBank/DDBJ whole genome shotgun (WGS) entry which is preliminary data.</text>
</comment>
<dbReference type="Pfam" id="PF00109">
    <property type="entry name" value="ketoacyl-synt"/>
    <property type="match status" value="1"/>
</dbReference>
<dbReference type="EMBL" id="BARS01057213">
    <property type="protein sequence ID" value="GAG49524.1"/>
    <property type="molecule type" value="Genomic_DNA"/>
</dbReference>
<reference evidence="2" key="1">
    <citation type="journal article" date="2014" name="Front. Microbiol.">
        <title>High frequency of phylogenetically diverse reductive dehalogenase-homologous genes in deep subseafloor sedimentary metagenomes.</title>
        <authorList>
            <person name="Kawai M."/>
            <person name="Futagami T."/>
            <person name="Toyoda A."/>
            <person name="Takaki Y."/>
            <person name="Nishi S."/>
            <person name="Hori S."/>
            <person name="Arai W."/>
            <person name="Tsubouchi T."/>
            <person name="Morono Y."/>
            <person name="Uchiyama I."/>
            <person name="Ito T."/>
            <person name="Fujiyama A."/>
            <person name="Inagaki F."/>
            <person name="Takami H."/>
        </authorList>
    </citation>
    <scope>NUCLEOTIDE SEQUENCE</scope>
    <source>
        <strain evidence="2">Expedition CK06-06</strain>
    </source>
</reference>
<dbReference type="GO" id="GO:0016746">
    <property type="term" value="F:acyltransferase activity"/>
    <property type="evidence" value="ECO:0007669"/>
    <property type="project" value="InterPro"/>
</dbReference>
<dbReference type="AlphaFoldDB" id="X0Y128"/>
<evidence type="ECO:0000313" key="2">
    <source>
        <dbReference type="EMBL" id="GAG49524.1"/>
    </source>
</evidence>
<accession>X0Y128</accession>
<evidence type="ECO:0000259" key="1">
    <source>
        <dbReference type="Pfam" id="PF00109"/>
    </source>
</evidence>
<protein>
    <recommendedName>
        <fullName evidence="1">Beta-ketoacyl synthase-like N-terminal domain-containing protein</fullName>
    </recommendedName>
</protein>
<proteinExistence type="predicted"/>